<protein>
    <recommendedName>
        <fullName evidence="3">ER-bound oxygenase mpaB/mpaB'/Rubber oxygenase catalytic domain-containing protein</fullName>
    </recommendedName>
</protein>
<name>A0A7W7C3W0_9PSEU</name>
<dbReference type="PANTHER" id="PTHR36124">
    <property type="match status" value="1"/>
</dbReference>
<proteinExistence type="predicted"/>
<dbReference type="Proteomes" id="UP000533598">
    <property type="component" value="Unassembled WGS sequence"/>
</dbReference>
<evidence type="ECO:0000313" key="1">
    <source>
        <dbReference type="EMBL" id="MBB4673980.1"/>
    </source>
</evidence>
<evidence type="ECO:0000313" key="2">
    <source>
        <dbReference type="Proteomes" id="UP000533598"/>
    </source>
</evidence>
<sequence length="283" mass="33426">MARYRRLEIIRRLDPVEDHWEIYRLSASFEFPWDYRKALEFALFRTYAVPSISALLDKTREFARRPQRRYDDTLLLMGALTEHGYDSAPGRAALRRINQMHGRYAIGNEDMLYVLSTFVYEPIRWLGKYGWRAPHEHERLAAFHFYREVGSRMGIKDIPAGYREFEAFNRDYEREHFHYRDSNQRVGTATVDLFCSWYPAIGRPAVRRAVYAAMDEPLLRAFGFPRQPAWLERAVERGLAGRGRLVRHLPVRRYSRSARDPGNRTYPGYPEGYRITDLGVPPQ</sequence>
<comment type="caution">
    <text evidence="1">The sequence shown here is derived from an EMBL/GenBank/DDBJ whole genome shotgun (WGS) entry which is preliminary data.</text>
</comment>
<gene>
    <name evidence="1" type="ORF">HNR67_000098</name>
</gene>
<accession>A0A7W7C3W0</accession>
<reference evidence="1 2" key="1">
    <citation type="submission" date="2020-08" db="EMBL/GenBank/DDBJ databases">
        <title>Sequencing the genomes of 1000 actinobacteria strains.</title>
        <authorList>
            <person name="Klenk H.-P."/>
        </authorList>
    </citation>
    <scope>NUCLEOTIDE SEQUENCE [LARGE SCALE GENOMIC DNA]</scope>
    <source>
        <strain evidence="1 2">DSM 44230</strain>
    </source>
</reference>
<organism evidence="1 2">
    <name type="scientific">Crossiella cryophila</name>
    <dbReference type="NCBI Taxonomy" id="43355"/>
    <lineage>
        <taxon>Bacteria</taxon>
        <taxon>Bacillati</taxon>
        <taxon>Actinomycetota</taxon>
        <taxon>Actinomycetes</taxon>
        <taxon>Pseudonocardiales</taxon>
        <taxon>Pseudonocardiaceae</taxon>
        <taxon>Crossiella</taxon>
    </lineage>
</organism>
<dbReference type="RefSeq" id="WP_185000031.1">
    <property type="nucleotide sequence ID" value="NZ_BAAAUI010000013.1"/>
</dbReference>
<evidence type="ECO:0008006" key="3">
    <source>
        <dbReference type="Google" id="ProtNLM"/>
    </source>
</evidence>
<dbReference type="PANTHER" id="PTHR36124:SF1">
    <property type="entry name" value="ER-BOUND OXYGENASE MPAB_MPAB'_RUBBER OXYGENASE CATALYTIC DOMAIN-CONTAINING PROTEIN"/>
    <property type="match status" value="1"/>
</dbReference>
<dbReference type="GO" id="GO:0016491">
    <property type="term" value="F:oxidoreductase activity"/>
    <property type="evidence" value="ECO:0007669"/>
    <property type="project" value="InterPro"/>
</dbReference>
<dbReference type="InterPro" id="IPR046366">
    <property type="entry name" value="MPAB"/>
</dbReference>
<keyword evidence="2" id="KW-1185">Reference proteome</keyword>
<dbReference type="EMBL" id="JACHMH010000001">
    <property type="protein sequence ID" value="MBB4673980.1"/>
    <property type="molecule type" value="Genomic_DNA"/>
</dbReference>
<dbReference type="AlphaFoldDB" id="A0A7W7C3W0"/>